<reference evidence="1" key="1">
    <citation type="journal article" date="2019" name="PLoS Negl. Trop. Dis.">
        <title>Revisiting the worldwide diversity of Leptospira species in the environment.</title>
        <authorList>
            <person name="Vincent A.T."/>
            <person name="Schiettekatte O."/>
            <person name="Bourhy P."/>
            <person name="Veyrier F.J."/>
            <person name="Picardeau M."/>
        </authorList>
    </citation>
    <scope>NUCLEOTIDE SEQUENCE [LARGE SCALE GENOMIC DNA]</scope>
    <source>
        <strain evidence="1">201400974</strain>
    </source>
</reference>
<organism evidence="1 2">
    <name type="scientific">Leptospira ilyithenensis</name>
    <dbReference type="NCBI Taxonomy" id="2484901"/>
    <lineage>
        <taxon>Bacteria</taxon>
        <taxon>Pseudomonadati</taxon>
        <taxon>Spirochaetota</taxon>
        <taxon>Spirochaetia</taxon>
        <taxon>Leptospirales</taxon>
        <taxon>Leptospiraceae</taxon>
        <taxon>Leptospira</taxon>
    </lineage>
</organism>
<dbReference type="AlphaFoldDB" id="A0A4R9LVC3"/>
<accession>A0A4R9LVC3</accession>
<name>A0A4R9LVC3_9LEPT</name>
<evidence type="ECO:0000313" key="1">
    <source>
        <dbReference type="EMBL" id="TGN16768.1"/>
    </source>
</evidence>
<sequence length="212" mass="24614">MRTVTLALAFILSLSLLGKTTLSSRERKKQFDQKIGLVFDVKETLSLPEESERNTLSTVRSEVEDAYRIGEKIRMEKTLSIAEGELAFASRKLCIDLEEKSQDIYEKAQGSFLLVESEEKASGKKMEWDTREKIQRYLIMAKSEKDHAKEFYISGNYHMSLHTYKRSIMYSLLSFLSHGKEIPEGYQTAANVWAEPVWQYNHKTKRQSIREN</sequence>
<dbReference type="OrthoDB" id="335590at2"/>
<dbReference type="Proteomes" id="UP000298264">
    <property type="component" value="Unassembled WGS sequence"/>
</dbReference>
<dbReference type="RefSeq" id="WP_135762397.1">
    <property type="nucleotide sequence ID" value="NZ_RQHV01000001.1"/>
</dbReference>
<comment type="caution">
    <text evidence="1">The sequence shown here is derived from an EMBL/GenBank/DDBJ whole genome shotgun (WGS) entry which is preliminary data.</text>
</comment>
<evidence type="ECO:0000313" key="2">
    <source>
        <dbReference type="Proteomes" id="UP000298264"/>
    </source>
</evidence>
<protein>
    <submittedName>
        <fullName evidence="1">Uncharacterized protein</fullName>
    </submittedName>
</protein>
<keyword evidence="2" id="KW-1185">Reference proteome</keyword>
<dbReference type="EMBL" id="RQHV01000001">
    <property type="protein sequence ID" value="TGN16768.1"/>
    <property type="molecule type" value="Genomic_DNA"/>
</dbReference>
<gene>
    <name evidence="1" type="ORF">EHS11_00155</name>
</gene>
<proteinExistence type="predicted"/>